<dbReference type="SUPFAM" id="SSF47240">
    <property type="entry name" value="Ferritin-like"/>
    <property type="match status" value="1"/>
</dbReference>
<evidence type="ECO:0000256" key="2">
    <source>
        <dbReference type="ARBA" id="ARBA00008749"/>
    </source>
</evidence>
<evidence type="ECO:0000313" key="11">
    <source>
        <dbReference type="EMBL" id="AMY24009.1"/>
    </source>
</evidence>
<keyword evidence="6" id="KW-0276">Fatty acid metabolism</keyword>
<dbReference type="KEGG" id="rhs:A3Q41_02715"/>
<accession>A0A143QM52</accession>
<dbReference type="AlphaFoldDB" id="A0A143QM52"/>
<dbReference type="PATRIC" id="fig|1653479.3.peg.2744"/>
<comment type="subunit">
    <text evidence="3">Homodimer.</text>
</comment>
<keyword evidence="9" id="KW-0443">Lipid metabolism</keyword>
<keyword evidence="8" id="KW-0408">Iron</keyword>
<keyword evidence="12" id="KW-1185">Reference proteome</keyword>
<dbReference type="GO" id="GO:0045300">
    <property type="term" value="F:stearoyl-[ACP] desaturase activity"/>
    <property type="evidence" value="ECO:0007669"/>
    <property type="project" value="InterPro"/>
</dbReference>
<dbReference type="Gene3D" id="1.10.620.20">
    <property type="entry name" value="Ribonucleotide Reductase, subunit A"/>
    <property type="match status" value="1"/>
</dbReference>
<protein>
    <submittedName>
        <fullName evidence="11">Putative acyl-[acyl-carrier-protein] desaturase desA1</fullName>
        <ecNumber evidence="11">1.14.19.-</ecNumber>
    </submittedName>
</protein>
<dbReference type="PANTHER" id="PTHR31155:SF9">
    <property type="entry name" value="STEAROYL-[ACYL-CARRIER-PROTEIN] 9-DESATURASE 7, CHLOROPLASTIC"/>
    <property type="match status" value="1"/>
</dbReference>
<dbReference type="PANTHER" id="PTHR31155">
    <property type="entry name" value="ACYL- ACYL-CARRIER-PROTEIN DESATURASE-RELATED"/>
    <property type="match status" value="1"/>
</dbReference>
<keyword evidence="4" id="KW-0444">Lipid biosynthesis</keyword>
<comment type="cofactor">
    <cofactor evidence="1">
        <name>Fe(2+)</name>
        <dbReference type="ChEBI" id="CHEBI:29033"/>
    </cofactor>
</comment>
<proteinExistence type="inferred from homology"/>
<dbReference type="GO" id="GO:0005829">
    <property type="term" value="C:cytosol"/>
    <property type="evidence" value="ECO:0007669"/>
    <property type="project" value="TreeGrafter"/>
</dbReference>
<reference evidence="11 12" key="1">
    <citation type="journal article" date="2016" name="Genome Announc.">
        <title>Complete Genome and Plasmid Sequences for Rhodococcus fascians D188 and Draft Sequences for Rhodococcus Isolates PBTS 1 and PBTS 2.</title>
        <authorList>
            <person name="Stamler R.A."/>
            <person name="Vereecke D."/>
            <person name="Zhang Y."/>
            <person name="Schilkey F."/>
            <person name="Devitt N."/>
            <person name="Randall J.J."/>
        </authorList>
    </citation>
    <scope>NUCLEOTIDE SEQUENCE [LARGE SCALE GENOMIC DNA]</scope>
    <source>
        <strain evidence="11 12">PBTS2</strain>
    </source>
</reference>
<dbReference type="GO" id="GO:0006633">
    <property type="term" value="P:fatty acid biosynthetic process"/>
    <property type="evidence" value="ECO:0007669"/>
    <property type="project" value="UniProtKB-KW"/>
</dbReference>
<dbReference type="InterPro" id="IPR005067">
    <property type="entry name" value="Fatty_acid_desaturase-2"/>
</dbReference>
<dbReference type="Pfam" id="PF03405">
    <property type="entry name" value="FA_desaturase_2"/>
    <property type="match status" value="1"/>
</dbReference>
<evidence type="ECO:0000313" key="12">
    <source>
        <dbReference type="Proteomes" id="UP000076038"/>
    </source>
</evidence>
<dbReference type="RefSeq" id="WP_048319400.1">
    <property type="nucleotide sequence ID" value="NZ_CP015220.1"/>
</dbReference>
<evidence type="ECO:0000256" key="1">
    <source>
        <dbReference type="ARBA" id="ARBA00001954"/>
    </source>
</evidence>
<evidence type="ECO:0000256" key="7">
    <source>
        <dbReference type="ARBA" id="ARBA00023002"/>
    </source>
</evidence>
<evidence type="ECO:0000256" key="10">
    <source>
        <dbReference type="ARBA" id="ARBA00023160"/>
    </source>
</evidence>
<dbReference type="InterPro" id="IPR009078">
    <property type="entry name" value="Ferritin-like_SF"/>
</dbReference>
<organism evidence="11 12">
    <name type="scientific">Rhodococcoides fascians</name>
    <name type="common">Rhodococcus fascians</name>
    <dbReference type="NCBI Taxonomy" id="1828"/>
    <lineage>
        <taxon>Bacteria</taxon>
        <taxon>Bacillati</taxon>
        <taxon>Actinomycetota</taxon>
        <taxon>Actinomycetes</taxon>
        <taxon>Mycobacteriales</taxon>
        <taxon>Nocardiaceae</taxon>
        <taxon>Rhodococcoides</taxon>
    </lineage>
</organism>
<reference evidence="12" key="2">
    <citation type="submission" date="2016-04" db="EMBL/GenBank/DDBJ databases">
        <title>Complete Genome and Plasmid Sequences for Rhodococcus fascians D188 and Draft Sequences for Rhodococcus spp. Isolates PBTS 1 and PBTS 2.</title>
        <authorList>
            <person name="Stamer R."/>
            <person name="Vereecke D."/>
            <person name="Zhang Y."/>
            <person name="Schilkey F."/>
            <person name="Devitt N."/>
            <person name="Randall J."/>
        </authorList>
    </citation>
    <scope>NUCLEOTIDE SEQUENCE [LARGE SCALE GENOMIC DNA]</scope>
    <source>
        <strain evidence="12">PBTS2</strain>
    </source>
</reference>
<dbReference type="OrthoDB" id="4442613at2"/>
<keyword evidence="5" id="KW-0479">Metal-binding</keyword>
<name>A0A143QM52_RHOFA</name>
<gene>
    <name evidence="11" type="primary">desA1_5</name>
    <name evidence="11" type="ORF">A3Q41_02715</name>
</gene>
<dbReference type="InterPro" id="IPR012348">
    <property type="entry name" value="RNR-like"/>
</dbReference>
<evidence type="ECO:0000256" key="3">
    <source>
        <dbReference type="ARBA" id="ARBA00011738"/>
    </source>
</evidence>
<keyword evidence="10" id="KW-0275">Fatty acid biosynthesis</keyword>
<comment type="similarity">
    <text evidence="2">Belongs to the fatty acid desaturase type 2 family.</text>
</comment>
<dbReference type="Proteomes" id="UP000076038">
    <property type="component" value="Chromosome"/>
</dbReference>
<keyword evidence="7 11" id="KW-0560">Oxidoreductase</keyword>
<evidence type="ECO:0000256" key="9">
    <source>
        <dbReference type="ARBA" id="ARBA00023098"/>
    </source>
</evidence>
<evidence type="ECO:0000256" key="4">
    <source>
        <dbReference type="ARBA" id="ARBA00022516"/>
    </source>
</evidence>
<dbReference type="EMBL" id="CP015220">
    <property type="protein sequence ID" value="AMY24009.1"/>
    <property type="molecule type" value="Genomic_DNA"/>
</dbReference>
<evidence type="ECO:0000256" key="6">
    <source>
        <dbReference type="ARBA" id="ARBA00022832"/>
    </source>
</evidence>
<evidence type="ECO:0000256" key="5">
    <source>
        <dbReference type="ARBA" id="ARBA00022723"/>
    </source>
</evidence>
<dbReference type="EC" id="1.14.19.-" evidence="11"/>
<evidence type="ECO:0000256" key="8">
    <source>
        <dbReference type="ARBA" id="ARBA00023004"/>
    </source>
</evidence>
<sequence length="301" mass="33066">MRSDIGQFTVLRKLQPTIDDNLARHRSTAVAWQPTDFVRTEMYWGTRTSPLTEAAKAALVTDLLTEQNIPLYRCEVAASGTGSWPAWLAEWSAERTRHAAAVTDYLVATRSVDPTALGRARAQCKTVGFDSPMNGAHLLRSLAQVTLDETISSVCHTNTAHQCHDPVADRLLGRIVDDQNLHVTFFANLVSAALDVAPAPTVTAITEVVMNAQLPGTNLPGFGRSAMLIERDGIFDLRRHLDEVLLPTLARWRVFERTDLGVGVRSRDQLADYLVHLDTRAAAAEANRTRTPGYADALRAS</sequence>
<dbReference type="GO" id="GO:0046872">
    <property type="term" value="F:metal ion binding"/>
    <property type="evidence" value="ECO:0007669"/>
    <property type="project" value="UniProtKB-KW"/>
</dbReference>